<sequence length="351" mass="38295">MASYTGGAGPSTASPVASDDGEDDGVFVHYPDTDIAQNEFLDGIKVGVPGRMHFQKIYVRTPHGKKSTTTYDPTVDAPKDETLSILPTTEEKQGRPETSQFLVVGLVLASEPSKDAIFFFSEFWADISPDLDVKNRRIAIGSACKRHAATTKPPPERAQTAIIKAPTLTVSNPIAVTEEMNAFNQLFMHHAAYEHTNDPAHLVGFDAMIKRIAGDVTKIPNKDATLLFFKFEGPHLEKGTAEKLIGEIMVPLDLVLTAVTNEISAIKNSVSTVATKMSQQHGGLQNHASFEDIFNKIGNCADRTANVFYNQQVYAIHSEQSTSPLNMAFERLKRLGTYTKSVAGRSQGDVI</sequence>
<organism evidence="1 2">
    <name type="scientific">Zalaria obscura</name>
    <dbReference type="NCBI Taxonomy" id="2024903"/>
    <lineage>
        <taxon>Eukaryota</taxon>
        <taxon>Fungi</taxon>
        <taxon>Dikarya</taxon>
        <taxon>Ascomycota</taxon>
        <taxon>Pezizomycotina</taxon>
        <taxon>Dothideomycetes</taxon>
        <taxon>Dothideomycetidae</taxon>
        <taxon>Dothideales</taxon>
        <taxon>Zalariaceae</taxon>
        <taxon>Zalaria</taxon>
    </lineage>
</organism>
<dbReference type="EMBL" id="JAMKPW020000024">
    <property type="protein sequence ID" value="KAK8205568.1"/>
    <property type="molecule type" value="Genomic_DNA"/>
</dbReference>
<name>A0ACC3SEV6_9PEZI</name>
<comment type="caution">
    <text evidence="1">The sequence shown here is derived from an EMBL/GenBank/DDBJ whole genome shotgun (WGS) entry which is preliminary data.</text>
</comment>
<dbReference type="Proteomes" id="UP001320706">
    <property type="component" value="Unassembled WGS sequence"/>
</dbReference>
<gene>
    <name evidence="1" type="ORF">M8818_004941</name>
</gene>
<evidence type="ECO:0000313" key="1">
    <source>
        <dbReference type="EMBL" id="KAK8205568.1"/>
    </source>
</evidence>
<reference evidence="1" key="1">
    <citation type="submission" date="2024-02" db="EMBL/GenBank/DDBJ databases">
        <title>Metagenome Assembled Genome of Zalaria obscura JY119.</title>
        <authorList>
            <person name="Vighnesh L."/>
            <person name="Jagadeeshwari U."/>
            <person name="Venkata Ramana C."/>
            <person name="Sasikala C."/>
        </authorList>
    </citation>
    <scope>NUCLEOTIDE SEQUENCE</scope>
    <source>
        <strain evidence="1">JY119</strain>
    </source>
</reference>
<accession>A0ACC3SEV6</accession>
<protein>
    <submittedName>
        <fullName evidence="1">Uncharacterized protein</fullName>
    </submittedName>
</protein>
<evidence type="ECO:0000313" key="2">
    <source>
        <dbReference type="Proteomes" id="UP001320706"/>
    </source>
</evidence>
<proteinExistence type="predicted"/>
<keyword evidence="2" id="KW-1185">Reference proteome</keyword>